<organism evidence="1 2">
    <name type="scientific">Bifidobacterium phage BadAztec1</name>
    <dbReference type="NCBI Taxonomy" id="2713243"/>
    <lineage>
        <taxon>Viruses</taxon>
        <taxon>Duplodnaviria</taxon>
        <taxon>Heunggongvirae</taxon>
        <taxon>Uroviricota</taxon>
        <taxon>Caudoviricetes</taxon>
        <taxon>Badaztecvirus</taxon>
        <taxon>Badaztecvirus badaztec1</taxon>
    </lineage>
</organism>
<accession>A0A6G6XZD8</accession>
<proteinExistence type="predicted"/>
<evidence type="ECO:0000313" key="1">
    <source>
        <dbReference type="EMBL" id="QIG78030.1"/>
    </source>
</evidence>
<evidence type="ECO:0000313" key="2">
    <source>
        <dbReference type="Proteomes" id="UP000501444"/>
    </source>
</evidence>
<dbReference type="Proteomes" id="UP000501444">
    <property type="component" value="Segment"/>
</dbReference>
<reference evidence="1 2" key="1">
    <citation type="submission" date="2020-01" db="EMBL/GenBank/DDBJ databases">
        <title>Honey bees harbor a diverse gut virome engaging in nested strain-level interactions with the microbiota.</title>
        <authorList>
            <person name="Bonilla-Rosso G."/>
            <person name="Steiner T."/>
            <person name="Wichmann F."/>
            <person name="Bexkens E."/>
            <person name="Engel P."/>
        </authorList>
    </citation>
    <scope>NUCLEOTIDE SEQUENCE [LARGE SCALE GENOMIC DNA]</scope>
</reference>
<keyword evidence="2" id="KW-1185">Reference proteome</keyword>
<dbReference type="EMBL" id="MT006233">
    <property type="protein sequence ID" value="QIG78030.1"/>
    <property type="molecule type" value="Genomic_DNA"/>
</dbReference>
<name>A0A6G6XZD8_9CAUD</name>
<protein>
    <submittedName>
        <fullName evidence="1">Uncharacterized protein</fullName>
    </submittedName>
</protein>
<gene>
    <name evidence="1" type="ORF">BAAZ0010002c01_00022</name>
</gene>
<sequence length="125" mass="14897">MLRKYRDDNDTTLLKYRKKPTMSNNIFDIVANVISKSKCEWATAETQNHYVAKFWNPDDKDDFNVFIYAKLNDKEYTFFTTTREVLITDVTPKFVSDIMNDGMICKTRDKVFLEQFCRLHFPVKD</sequence>